<dbReference type="AlphaFoldDB" id="A0A9Q0UA27"/>
<organism evidence="2 3">
    <name type="scientific">Salix purpurea</name>
    <name type="common">Purple osier willow</name>
    <dbReference type="NCBI Taxonomy" id="77065"/>
    <lineage>
        <taxon>Eukaryota</taxon>
        <taxon>Viridiplantae</taxon>
        <taxon>Streptophyta</taxon>
        <taxon>Embryophyta</taxon>
        <taxon>Tracheophyta</taxon>
        <taxon>Spermatophyta</taxon>
        <taxon>Magnoliopsida</taxon>
        <taxon>eudicotyledons</taxon>
        <taxon>Gunneridae</taxon>
        <taxon>Pentapetalae</taxon>
        <taxon>rosids</taxon>
        <taxon>fabids</taxon>
        <taxon>Malpighiales</taxon>
        <taxon>Salicaceae</taxon>
        <taxon>Saliceae</taxon>
        <taxon>Salix</taxon>
    </lineage>
</organism>
<reference evidence="2" key="2">
    <citation type="journal article" date="2023" name="Int. J. Mol. Sci.">
        <title>De Novo Assembly and Annotation of 11 Diverse Shrub Willow (Salix) Genomes Reveals Novel Gene Organization in Sex-Linked Regions.</title>
        <authorList>
            <person name="Hyden B."/>
            <person name="Feng K."/>
            <person name="Yates T.B."/>
            <person name="Jawdy S."/>
            <person name="Cereghino C."/>
            <person name="Smart L.B."/>
            <person name="Muchero W."/>
        </authorList>
    </citation>
    <scope>NUCLEOTIDE SEQUENCE</scope>
    <source>
        <tissue evidence="2">Shoot tip</tissue>
    </source>
</reference>
<comment type="caution">
    <text evidence="2">The sequence shown here is derived from an EMBL/GenBank/DDBJ whole genome shotgun (WGS) entry which is preliminary data.</text>
</comment>
<name>A0A9Q0UA27_SALPP</name>
<protein>
    <submittedName>
        <fullName evidence="2">Uncharacterized protein</fullName>
    </submittedName>
</protein>
<accession>A0A9Q0UA27</accession>
<gene>
    <name evidence="2" type="ORF">OIU79_004414</name>
</gene>
<keyword evidence="3" id="KW-1185">Reference proteome</keyword>
<feature type="compositionally biased region" description="Polar residues" evidence="1">
    <location>
        <begin position="1"/>
        <end position="23"/>
    </location>
</feature>
<feature type="compositionally biased region" description="Polar residues" evidence="1">
    <location>
        <begin position="42"/>
        <end position="51"/>
    </location>
</feature>
<feature type="compositionally biased region" description="Basic residues" evidence="1">
    <location>
        <begin position="30"/>
        <end position="39"/>
    </location>
</feature>
<feature type="region of interest" description="Disordered" evidence="1">
    <location>
        <begin position="1"/>
        <end position="51"/>
    </location>
</feature>
<dbReference type="EMBL" id="JAPFFK010000013">
    <property type="protein sequence ID" value="KAJ6726244.1"/>
    <property type="molecule type" value="Genomic_DNA"/>
</dbReference>
<evidence type="ECO:0000313" key="3">
    <source>
        <dbReference type="Proteomes" id="UP001151532"/>
    </source>
</evidence>
<dbReference type="Proteomes" id="UP001151532">
    <property type="component" value="Chromosome 8"/>
</dbReference>
<reference evidence="2" key="1">
    <citation type="submission" date="2022-11" db="EMBL/GenBank/DDBJ databases">
        <authorList>
            <person name="Hyden B.L."/>
            <person name="Feng K."/>
            <person name="Yates T."/>
            <person name="Jawdy S."/>
            <person name="Smart L.B."/>
            <person name="Muchero W."/>
        </authorList>
    </citation>
    <scope>NUCLEOTIDE SEQUENCE</scope>
    <source>
        <tissue evidence="2">Shoot tip</tissue>
    </source>
</reference>
<evidence type="ECO:0000256" key="1">
    <source>
        <dbReference type="SAM" id="MobiDB-lite"/>
    </source>
</evidence>
<proteinExistence type="predicted"/>
<sequence length="51" mass="5702">MNSPQPRQTRNKLSSSSTINQAEKTNDRKPHCHKPKKRIGLLSSNQAGAFL</sequence>
<evidence type="ECO:0000313" key="2">
    <source>
        <dbReference type="EMBL" id="KAJ6726244.1"/>
    </source>
</evidence>